<dbReference type="PROSITE" id="PS00028">
    <property type="entry name" value="ZINC_FINGER_C2H2_1"/>
    <property type="match status" value="1"/>
</dbReference>
<keyword evidence="3 11" id="KW-0235">DNA replication</keyword>
<keyword evidence="5 11" id="KW-0227">DNA damage</keyword>
<dbReference type="PANTHER" id="PTHR23389">
    <property type="entry name" value="CHROMOSOME TRANSMISSION FIDELITY FACTOR 18"/>
    <property type="match status" value="1"/>
</dbReference>
<evidence type="ECO:0000256" key="1">
    <source>
        <dbReference type="ARBA" id="ARBA00004067"/>
    </source>
</evidence>
<feature type="binding site" evidence="11">
    <location>
        <begin position="34"/>
        <end position="38"/>
    </location>
    <ligand>
        <name>NAD(+)</name>
        <dbReference type="ChEBI" id="CHEBI:57540"/>
    </ligand>
</feature>
<dbReference type="InterPro" id="IPR013839">
    <property type="entry name" value="DNAligase_adenylation"/>
</dbReference>
<dbReference type="NCBIfam" id="NF005932">
    <property type="entry name" value="PRK07956.1"/>
    <property type="match status" value="1"/>
</dbReference>
<dbReference type="InterPro" id="IPR036420">
    <property type="entry name" value="BRCT_dom_sf"/>
</dbReference>
<feature type="binding site" evidence="11">
    <location>
        <position position="433"/>
    </location>
    <ligand>
        <name>Zn(2+)</name>
        <dbReference type="ChEBI" id="CHEBI:29105"/>
    </ligand>
</feature>
<evidence type="ECO:0000256" key="11">
    <source>
        <dbReference type="HAMAP-Rule" id="MF_01588"/>
    </source>
</evidence>
<dbReference type="InterPro" id="IPR001679">
    <property type="entry name" value="DNA_ligase"/>
</dbReference>
<dbReference type="Gene3D" id="1.10.150.20">
    <property type="entry name" value="5' to 3' exonuclease, C-terminal subdomain"/>
    <property type="match status" value="2"/>
</dbReference>
<dbReference type="SUPFAM" id="SSF52113">
    <property type="entry name" value="BRCT domain"/>
    <property type="match status" value="1"/>
</dbReference>
<dbReference type="InterPro" id="IPR010994">
    <property type="entry name" value="RuvA_2-like"/>
</dbReference>
<keyword evidence="14" id="KW-1185">Reference proteome</keyword>
<dbReference type="EMBL" id="JAPFQN010000009">
    <property type="protein sequence ID" value="MCX2745223.1"/>
    <property type="molecule type" value="Genomic_DNA"/>
</dbReference>
<comment type="catalytic activity">
    <reaction evidence="10 11">
        <text>NAD(+) + (deoxyribonucleotide)n-3'-hydroxyl + 5'-phospho-(deoxyribonucleotide)m = (deoxyribonucleotide)n+m + AMP + beta-nicotinamide D-nucleotide.</text>
        <dbReference type="EC" id="6.5.1.2"/>
    </reaction>
</comment>
<feature type="domain" description="BRCT" evidence="12">
    <location>
        <begin position="593"/>
        <end position="670"/>
    </location>
</feature>
<feature type="binding site" evidence="11">
    <location>
        <begin position="83"/>
        <end position="84"/>
    </location>
    <ligand>
        <name>NAD(+)</name>
        <dbReference type="ChEBI" id="CHEBI:57540"/>
    </ligand>
</feature>
<dbReference type="Pfam" id="PF00533">
    <property type="entry name" value="BRCT"/>
    <property type="match status" value="1"/>
</dbReference>
<keyword evidence="4 11" id="KW-0479">Metal-binding</keyword>
<organism evidence="13 14">
    <name type="scientific">Mangrovivirga halotolerans</name>
    <dbReference type="NCBI Taxonomy" id="2993936"/>
    <lineage>
        <taxon>Bacteria</taxon>
        <taxon>Pseudomonadati</taxon>
        <taxon>Bacteroidota</taxon>
        <taxon>Cytophagia</taxon>
        <taxon>Cytophagales</taxon>
        <taxon>Mangrovivirgaceae</taxon>
        <taxon>Mangrovivirga</taxon>
    </lineage>
</organism>
<feature type="active site" description="N6-AMP-lysine intermediate" evidence="11">
    <location>
        <position position="115"/>
    </location>
</feature>
<dbReference type="PANTHER" id="PTHR23389:SF9">
    <property type="entry name" value="DNA LIGASE"/>
    <property type="match status" value="1"/>
</dbReference>
<evidence type="ECO:0000313" key="13">
    <source>
        <dbReference type="EMBL" id="MCX2745223.1"/>
    </source>
</evidence>
<keyword evidence="8 11" id="KW-0520">NAD</keyword>
<keyword evidence="7 11" id="KW-0460">Magnesium</keyword>
<evidence type="ECO:0000256" key="3">
    <source>
        <dbReference type="ARBA" id="ARBA00022705"/>
    </source>
</evidence>
<dbReference type="SUPFAM" id="SSF50249">
    <property type="entry name" value="Nucleic acid-binding proteins"/>
    <property type="match status" value="1"/>
</dbReference>
<comment type="similarity">
    <text evidence="11">Belongs to the NAD-dependent DNA ligase family. LigA subfamily.</text>
</comment>
<proteinExistence type="inferred from homology"/>
<dbReference type="Pfam" id="PF12826">
    <property type="entry name" value="HHH_2"/>
    <property type="match status" value="1"/>
</dbReference>
<dbReference type="InterPro" id="IPR004150">
    <property type="entry name" value="NAD_DNA_ligase_OB"/>
</dbReference>
<comment type="function">
    <text evidence="1 11">DNA ligase that catalyzes the formation of phosphodiester linkages between 5'-phosphoryl and 3'-hydroxyl groups in double-stranded DNA using NAD as a coenzyme and as the energy source for the reaction. It is essential for DNA replication and repair of damaged DNA.</text>
</comment>
<comment type="caution">
    <text evidence="13">The sequence shown here is derived from an EMBL/GenBank/DDBJ whole genome shotgun (WGS) entry which is preliminary data.</text>
</comment>
<dbReference type="SUPFAM" id="SSF56091">
    <property type="entry name" value="DNA ligase/mRNA capping enzyme, catalytic domain"/>
    <property type="match status" value="1"/>
</dbReference>
<dbReference type="Gene3D" id="6.20.10.30">
    <property type="match status" value="1"/>
</dbReference>
<dbReference type="Pfam" id="PF03120">
    <property type="entry name" value="OB_DNA_ligase"/>
    <property type="match status" value="1"/>
</dbReference>
<dbReference type="Gene3D" id="3.30.470.30">
    <property type="entry name" value="DNA ligase/mRNA capping enzyme"/>
    <property type="match status" value="1"/>
</dbReference>
<evidence type="ECO:0000256" key="4">
    <source>
        <dbReference type="ARBA" id="ARBA00022723"/>
    </source>
</evidence>
<keyword evidence="2 11" id="KW-0436">Ligase</keyword>
<comment type="cofactor">
    <cofactor evidence="11">
        <name>Mg(2+)</name>
        <dbReference type="ChEBI" id="CHEBI:18420"/>
    </cofactor>
    <cofactor evidence="11">
        <name>Mn(2+)</name>
        <dbReference type="ChEBI" id="CHEBI:29035"/>
    </cofactor>
</comment>
<dbReference type="Pfam" id="PF03119">
    <property type="entry name" value="DNA_ligase_ZBD"/>
    <property type="match status" value="1"/>
</dbReference>
<dbReference type="InterPro" id="IPR033136">
    <property type="entry name" value="DNA_ligase_CS"/>
</dbReference>
<evidence type="ECO:0000259" key="12">
    <source>
        <dbReference type="PROSITE" id="PS50172"/>
    </source>
</evidence>
<dbReference type="PROSITE" id="PS50172">
    <property type="entry name" value="BRCT"/>
    <property type="match status" value="1"/>
</dbReference>
<evidence type="ECO:0000256" key="5">
    <source>
        <dbReference type="ARBA" id="ARBA00022763"/>
    </source>
</evidence>
<dbReference type="PROSITE" id="PS01056">
    <property type="entry name" value="DNA_LIGASE_N2"/>
    <property type="match status" value="1"/>
</dbReference>
<dbReference type="CDD" id="cd00114">
    <property type="entry name" value="LIGANc"/>
    <property type="match status" value="1"/>
</dbReference>
<dbReference type="NCBIfam" id="TIGR00575">
    <property type="entry name" value="dnlj"/>
    <property type="match status" value="1"/>
</dbReference>
<feature type="binding site" evidence="11">
    <location>
        <position position="136"/>
    </location>
    <ligand>
        <name>NAD(+)</name>
        <dbReference type="ChEBI" id="CHEBI:57540"/>
    </ligand>
</feature>
<dbReference type="SMART" id="SM00532">
    <property type="entry name" value="LIGANc"/>
    <property type="match status" value="1"/>
</dbReference>
<reference evidence="13 14" key="1">
    <citation type="submission" date="2022-11" db="EMBL/GenBank/DDBJ databases">
        <title>The characterization of three novel Bacteroidetes species and genomic analysis of their roles in tidal elemental geochemical cycles.</title>
        <authorList>
            <person name="Ma K."/>
        </authorList>
    </citation>
    <scope>NUCLEOTIDE SEQUENCE [LARGE SCALE GENOMIC DNA]</scope>
    <source>
        <strain evidence="13 14">M17</strain>
    </source>
</reference>
<dbReference type="InterPro" id="IPR003583">
    <property type="entry name" value="Hlx-hairpin-Hlx_DNA-bd_motif"/>
</dbReference>
<dbReference type="GO" id="GO:0003911">
    <property type="term" value="F:DNA ligase (NAD+) activity"/>
    <property type="evidence" value="ECO:0007669"/>
    <property type="project" value="UniProtKB-EC"/>
</dbReference>
<dbReference type="InterPro" id="IPR041663">
    <property type="entry name" value="DisA/LigA_HHH"/>
</dbReference>
<dbReference type="SMART" id="SM00278">
    <property type="entry name" value="HhH1"/>
    <property type="match status" value="4"/>
</dbReference>
<feature type="binding site" evidence="11">
    <location>
        <position position="409"/>
    </location>
    <ligand>
        <name>Zn(2+)</name>
        <dbReference type="ChEBI" id="CHEBI:29105"/>
    </ligand>
</feature>
<dbReference type="Proteomes" id="UP001209885">
    <property type="component" value="Unassembled WGS sequence"/>
</dbReference>
<feature type="binding site" evidence="11">
    <location>
        <position position="113"/>
    </location>
    <ligand>
        <name>NAD(+)</name>
        <dbReference type="ChEBI" id="CHEBI:57540"/>
    </ligand>
</feature>
<dbReference type="InterPro" id="IPR001357">
    <property type="entry name" value="BRCT_dom"/>
</dbReference>
<dbReference type="Pfam" id="PF01653">
    <property type="entry name" value="DNA_ligase_aden"/>
    <property type="match status" value="1"/>
</dbReference>
<evidence type="ECO:0000313" key="14">
    <source>
        <dbReference type="Proteomes" id="UP001209885"/>
    </source>
</evidence>
<dbReference type="Gene3D" id="1.10.287.610">
    <property type="entry name" value="Helix hairpin bin"/>
    <property type="match status" value="1"/>
</dbReference>
<evidence type="ECO:0000256" key="8">
    <source>
        <dbReference type="ARBA" id="ARBA00023027"/>
    </source>
</evidence>
<dbReference type="InterPro" id="IPR004149">
    <property type="entry name" value="Znf_DNAligase_C4"/>
</dbReference>
<accession>A0ABT3RTW3</accession>
<evidence type="ECO:0000256" key="2">
    <source>
        <dbReference type="ARBA" id="ARBA00022598"/>
    </source>
</evidence>
<evidence type="ECO:0000256" key="7">
    <source>
        <dbReference type="ARBA" id="ARBA00022842"/>
    </source>
</evidence>
<feature type="binding site" evidence="11">
    <location>
        <position position="427"/>
    </location>
    <ligand>
        <name>Zn(2+)</name>
        <dbReference type="ChEBI" id="CHEBI:29105"/>
    </ligand>
</feature>
<feature type="binding site" evidence="11">
    <location>
        <position position="412"/>
    </location>
    <ligand>
        <name>Zn(2+)</name>
        <dbReference type="ChEBI" id="CHEBI:29105"/>
    </ligand>
</feature>
<dbReference type="EC" id="6.5.1.2" evidence="11"/>
<dbReference type="SUPFAM" id="SSF47781">
    <property type="entry name" value="RuvA domain 2-like"/>
    <property type="match status" value="1"/>
</dbReference>
<keyword evidence="6 11" id="KW-0862">Zinc</keyword>
<dbReference type="InterPro" id="IPR012340">
    <property type="entry name" value="NA-bd_OB-fold"/>
</dbReference>
<gene>
    <name evidence="11 13" type="primary">ligA</name>
    <name evidence="13" type="ORF">OO013_15185</name>
</gene>
<dbReference type="Pfam" id="PF14520">
    <property type="entry name" value="HHH_5"/>
    <property type="match status" value="1"/>
</dbReference>
<feature type="binding site" evidence="11">
    <location>
        <position position="172"/>
    </location>
    <ligand>
        <name>NAD(+)</name>
        <dbReference type="ChEBI" id="CHEBI:57540"/>
    </ligand>
</feature>
<dbReference type="SMART" id="SM00292">
    <property type="entry name" value="BRCT"/>
    <property type="match status" value="1"/>
</dbReference>
<dbReference type="RefSeq" id="WP_266057777.1">
    <property type="nucleotide sequence ID" value="NZ_JAPFQN010000009.1"/>
</dbReference>
<dbReference type="Gene3D" id="2.40.50.140">
    <property type="entry name" value="Nucleic acid-binding proteins"/>
    <property type="match status" value="1"/>
</dbReference>
<protein>
    <recommendedName>
        <fullName evidence="11">DNA ligase</fullName>
        <ecNumber evidence="11">6.5.1.2</ecNumber>
    </recommendedName>
    <alternativeName>
        <fullName evidence="11">Polydeoxyribonucleotide synthase [NAD(+)]</fullName>
    </alternativeName>
</protein>
<dbReference type="HAMAP" id="MF_01588">
    <property type="entry name" value="DNA_ligase_A"/>
    <property type="match status" value="1"/>
</dbReference>
<keyword evidence="9 11" id="KW-0234">DNA repair</keyword>
<evidence type="ECO:0000256" key="6">
    <source>
        <dbReference type="ARBA" id="ARBA00022833"/>
    </source>
</evidence>
<dbReference type="Gene3D" id="3.40.50.10190">
    <property type="entry name" value="BRCT domain"/>
    <property type="match status" value="1"/>
</dbReference>
<name>A0ABT3RTW3_9BACT</name>
<dbReference type="InterPro" id="IPR013087">
    <property type="entry name" value="Znf_C2H2_type"/>
</dbReference>
<evidence type="ECO:0000256" key="9">
    <source>
        <dbReference type="ARBA" id="ARBA00023204"/>
    </source>
</evidence>
<feature type="binding site" evidence="11">
    <location>
        <position position="291"/>
    </location>
    <ligand>
        <name>NAD(+)</name>
        <dbReference type="ChEBI" id="CHEBI:57540"/>
    </ligand>
</feature>
<dbReference type="InterPro" id="IPR013840">
    <property type="entry name" value="DNAligase_N"/>
</dbReference>
<sequence>MTKQEAQGKIQELTKELNYHNHLYYVEHNTEISDREFDIKMKELEELEEKFPELKQPDSPTQRVGGEVTKEFETVKHRFPMLSLSNTYSKEEIVEWENRIKKLIDHPLTYVCELKYDGVAISVRYENGIISQAITRGDGVQGEDVTTNVKTIRTIPLKLKDNPPTDFEIRGEIFFPLDRFRKLNEEREEAGEETYANPRNTASGTLKLQNSSVVSERGLDCYLYSVTGENLDIDNHFQSLTKALEWGFKAPKESDNMIRKVNSIDEIMEFVDYWDSERNKLNFEIDGIVIKVNNYDIQSELGSTAKSPRWAIAYKFKAEQVTTELKNIVYQVGRTGAVTPVAVLDPVLLAGTTVKRASLHNSDQIEKLDVRIGDTVKVEKGGEIIPKIVEVEMSKRPDSSQKVEFIKNCPECGSELTRKEGEAQHYCPNVHGCPPQIKGKMEHFISRKAMDIDGMGPETVELLYRHDLAKNIADLYTLKKEDVLPLDRMAEKSADKLIKGINESKLVPFERVLYAIGIRYVGETVAKKLARAFKSFDNLSKASYDELIEVEEIGGKIAESVIEFFGEEDNNKIIDRLKSYGLQMSLSEEELEGQTDKLKGMNFVVSGVFHMYSRNELKETIEKNGGKVTGSISSKTNYIVAGENMGPSKLEKAKKLDIPVITEEDFNEMI</sequence>
<evidence type="ECO:0000256" key="10">
    <source>
        <dbReference type="ARBA" id="ARBA00034005"/>
    </source>
</evidence>
<dbReference type="PIRSF" id="PIRSF001604">
    <property type="entry name" value="LigA"/>
    <property type="match status" value="1"/>
</dbReference>
<feature type="binding site" evidence="11">
    <location>
        <position position="315"/>
    </location>
    <ligand>
        <name>NAD(+)</name>
        <dbReference type="ChEBI" id="CHEBI:57540"/>
    </ligand>
</feature>
<keyword evidence="11" id="KW-0464">Manganese</keyword>